<dbReference type="EMBL" id="AYYQ01000029">
    <property type="protein sequence ID" value="KRM68332.1"/>
    <property type="molecule type" value="Genomic_DNA"/>
</dbReference>
<keyword evidence="5 6" id="KW-0472">Membrane</keyword>
<feature type="transmembrane region" description="Helical" evidence="6">
    <location>
        <begin position="212"/>
        <end position="236"/>
    </location>
</feature>
<organism evidence="7 8">
    <name type="scientific">Apilactobacillus ozensis DSM 23829 = JCM 17196</name>
    <dbReference type="NCBI Taxonomy" id="1423781"/>
    <lineage>
        <taxon>Bacteria</taxon>
        <taxon>Bacillati</taxon>
        <taxon>Bacillota</taxon>
        <taxon>Bacilli</taxon>
        <taxon>Lactobacillales</taxon>
        <taxon>Lactobacillaceae</taxon>
        <taxon>Apilactobacillus</taxon>
    </lineage>
</organism>
<reference evidence="7 8" key="1">
    <citation type="journal article" date="2015" name="Genome Announc.">
        <title>Expanding the biotechnology potential of lactobacilli through comparative genomics of 213 strains and associated genera.</title>
        <authorList>
            <person name="Sun Z."/>
            <person name="Harris H.M."/>
            <person name="McCann A."/>
            <person name="Guo C."/>
            <person name="Argimon S."/>
            <person name="Zhang W."/>
            <person name="Yang X."/>
            <person name="Jeffery I.B."/>
            <person name="Cooney J.C."/>
            <person name="Kagawa T.F."/>
            <person name="Liu W."/>
            <person name="Song Y."/>
            <person name="Salvetti E."/>
            <person name="Wrobel A."/>
            <person name="Rasinkangas P."/>
            <person name="Parkhill J."/>
            <person name="Rea M.C."/>
            <person name="O'Sullivan O."/>
            <person name="Ritari J."/>
            <person name="Douillard F.P."/>
            <person name="Paul Ross R."/>
            <person name="Yang R."/>
            <person name="Briner A.E."/>
            <person name="Felis G.E."/>
            <person name="de Vos W.M."/>
            <person name="Barrangou R."/>
            <person name="Klaenhammer T.R."/>
            <person name="Caufield P.W."/>
            <person name="Cui Y."/>
            <person name="Zhang H."/>
            <person name="O'Toole P.W."/>
        </authorList>
    </citation>
    <scope>NUCLEOTIDE SEQUENCE [LARGE SCALE GENOMIC DNA]</scope>
    <source>
        <strain evidence="7 8">DSM 23829</strain>
    </source>
</reference>
<feature type="transmembrane region" description="Helical" evidence="6">
    <location>
        <begin position="31"/>
        <end position="53"/>
    </location>
</feature>
<dbReference type="AlphaFoldDB" id="A0A0R2AZZ5"/>
<feature type="transmembrane region" description="Helical" evidence="6">
    <location>
        <begin position="248"/>
        <end position="272"/>
    </location>
</feature>
<evidence type="ECO:0000256" key="6">
    <source>
        <dbReference type="SAM" id="Phobius"/>
    </source>
</evidence>
<protein>
    <submittedName>
        <fullName evidence="7">YihY family protein</fullName>
    </submittedName>
</protein>
<dbReference type="RefSeq" id="WP_056966220.1">
    <property type="nucleotide sequence ID" value="NZ_AYYQ01000029.1"/>
</dbReference>
<dbReference type="PANTHER" id="PTHR30213:SF0">
    <property type="entry name" value="UPF0761 MEMBRANE PROTEIN YIHY"/>
    <property type="match status" value="1"/>
</dbReference>
<evidence type="ECO:0000256" key="5">
    <source>
        <dbReference type="ARBA" id="ARBA00023136"/>
    </source>
</evidence>
<feature type="transmembrane region" description="Helical" evidence="6">
    <location>
        <begin position="180"/>
        <end position="200"/>
    </location>
</feature>
<feature type="transmembrane region" description="Helical" evidence="6">
    <location>
        <begin position="95"/>
        <end position="113"/>
    </location>
</feature>
<evidence type="ECO:0000256" key="1">
    <source>
        <dbReference type="ARBA" id="ARBA00004651"/>
    </source>
</evidence>
<proteinExistence type="predicted"/>
<accession>A0A0R2AZZ5</accession>
<dbReference type="Pfam" id="PF03631">
    <property type="entry name" value="Virul_fac_BrkB"/>
    <property type="match status" value="1"/>
</dbReference>
<dbReference type="STRING" id="1423781.FD06_GL001354"/>
<gene>
    <name evidence="7" type="ORF">FD06_GL001354</name>
</gene>
<keyword evidence="4 6" id="KW-1133">Transmembrane helix</keyword>
<dbReference type="PATRIC" id="fig|1423781.4.peg.1402"/>
<feature type="transmembrane region" description="Helical" evidence="6">
    <location>
        <begin position="133"/>
        <end position="160"/>
    </location>
</feature>
<dbReference type="NCBIfam" id="TIGR00765">
    <property type="entry name" value="yihY_not_rbn"/>
    <property type="match status" value="1"/>
</dbReference>
<evidence type="ECO:0000313" key="8">
    <source>
        <dbReference type="Proteomes" id="UP000052012"/>
    </source>
</evidence>
<dbReference type="PANTHER" id="PTHR30213">
    <property type="entry name" value="INNER MEMBRANE PROTEIN YHJD"/>
    <property type="match status" value="1"/>
</dbReference>
<comment type="caution">
    <text evidence="7">The sequence shown here is derived from an EMBL/GenBank/DDBJ whole genome shotgun (WGS) entry which is preliminary data.</text>
</comment>
<dbReference type="Proteomes" id="UP000052012">
    <property type="component" value="Unassembled WGS sequence"/>
</dbReference>
<dbReference type="PIRSF" id="PIRSF035875">
    <property type="entry name" value="RNase_BN"/>
    <property type="match status" value="1"/>
</dbReference>
<keyword evidence="3 6" id="KW-0812">Transmembrane</keyword>
<dbReference type="GO" id="GO:0005886">
    <property type="term" value="C:plasma membrane"/>
    <property type="evidence" value="ECO:0007669"/>
    <property type="project" value="UniProtKB-SubCell"/>
</dbReference>
<keyword evidence="2" id="KW-1003">Cell membrane</keyword>
<dbReference type="InterPro" id="IPR017039">
    <property type="entry name" value="Virul_fac_BrkB"/>
</dbReference>
<evidence type="ECO:0000256" key="3">
    <source>
        <dbReference type="ARBA" id="ARBA00022692"/>
    </source>
</evidence>
<keyword evidence="8" id="KW-1185">Reference proteome</keyword>
<evidence type="ECO:0000313" key="7">
    <source>
        <dbReference type="EMBL" id="KRM68332.1"/>
    </source>
</evidence>
<comment type="subcellular location">
    <subcellularLocation>
        <location evidence="1">Cell membrane</location>
        <topology evidence="1">Multi-pass membrane protein</topology>
    </subcellularLocation>
</comment>
<evidence type="ECO:0000256" key="2">
    <source>
        <dbReference type="ARBA" id="ARBA00022475"/>
    </source>
</evidence>
<dbReference type="OrthoDB" id="9775903at2"/>
<evidence type="ECO:0000256" key="4">
    <source>
        <dbReference type="ARBA" id="ARBA00022989"/>
    </source>
</evidence>
<name>A0A0R2AZZ5_9LACO</name>
<sequence>MQNVKRSIKKIKVISLLLKSRFKMANVSDSAAVISFYAILSLFPVGIVLGNVLRMLNISVYKILYYLKPVLPETIFSIIKPIITSSLQGGNSEKLSIGLVITIWSASRAIAAFQRNVDRAYGIEKNGAFINRIISFVWTLLLILLIMVLILFLGFSKFIINYVVDFIGISANMADVFSMLRIPVILIGLFILILLLFYFVPSANVKMKYVWVGSLISLIGSIILSKGFSIYIYYFLKNVDAYKTLGAFLVLMMWFYLLGIIFLSGTVINATLQDINHERIYRKIPTFNSWKLSKRKNR</sequence>